<keyword evidence="3" id="KW-1185">Reference proteome</keyword>
<dbReference type="InterPro" id="IPR007502">
    <property type="entry name" value="Helicase-assoc_dom"/>
</dbReference>
<dbReference type="PANTHER" id="PTHR18934">
    <property type="entry name" value="ATP-DEPENDENT RNA HELICASE"/>
    <property type="match status" value="1"/>
</dbReference>
<dbReference type="Pfam" id="PF00271">
    <property type="entry name" value="Helicase_C"/>
    <property type="match status" value="1"/>
</dbReference>
<dbReference type="SMART" id="SM00847">
    <property type="entry name" value="HA2"/>
    <property type="match status" value="1"/>
</dbReference>
<dbReference type="InterPro" id="IPR027417">
    <property type="entry name" value="P-loop_NTPase"/>
</dbReference>
<dbReference type="GO" id="GO:0003723">
    <property type="term" value="F:RNA binding"/>
    <property type="evidence" value="ECO:0007669"/>
    <property type="project" value="TreeGrafter"/>
</dbReference>
<evidence type="ECO:0000259" key="1">
    <source>
        <dbReference type="PROSITE" id="PS51194"/>
    </source>
</evidence>
<dbReference type="PROSITE" id="PS51194">
    <property type="entry name" value="HELICASE_CTER"/>
    <property type="match status" value="1"/>
</dbReference>
<proteinExistence type="predicted"/>
<dbReference type="AlphaFoldDB" id="A0A7T8QW47"/>
<feature type="domain" description="Helicase C-terminal" evidence="1">
    <location>
        <begin position="1"/>
        <end position="98"/>
    </location>
</feature>
<dbReference type="Gene3D" id="3.40.50.300">
    <property type="entry name" value="P-loop containing nucleotide triphosphate hydrolases"/>
    <property type="match status" value="1"/>
</dbReference>
<reference evidence="3" key="1">
    <citation type="submission" date="2021-01" db="EMBL/GenBank/DDBJ databases">
        <title>Caligus Genome Assembly.</title>
        <authorList>
            <person name="Gallardo-Escarate C."/>
        </authorList>
    </citation>
    <scope>NUCLEOTIDE SEQUENCE [LARGE SCALE GENOMIC DNA]</scope>
</reference>
<gene>
    <name evidence="2" type="ORF">FKW44_002169</name>
</gene>
<name>A0A7T8QW47_CALRO</name>
<dbReference type="Proteomes" id="UP000595437">
    <property type="component" value="Chromosome 2"/>
</dbReference>
<dbReference type="SUPFAM" id="SSF52540">
    <property type="entry name" value="P-loop containing nucleoside triphosphate hydrolases"/>
    <property type="match status" value="1"/>
</dbReference>
<dbReference type="Gene3D" id="1.20.120.1080">
    <property type="match status" value="1"/>
</dbReference>
<protein>
    <recommendedName>
        <fullName evidence="1">Helicase C-terminal domain-containing protein</fullName>
    </recommendedName>
</protein>
<dbReference type="EMBL" id="CP045891">
    <property type="protein sequence ID" value="QQP57246.1"/>
    <property type="molecule type" value="Genomic_DNA"/>
</dbReference>
<dbReference type="OrthoDB" id="5600252at2759"/>
<dbReference type="InterPro" id="IPR001650">
    <property type="entry name" value="Helicase_C-like"/>
</dbReference>
<dbReference type="PANTHER" id="PTHR18934:SF81">
    <property type="entry name" value="ATP-DEPENDENT RNA HELICASE DEAH11, CHLOROPLASTIC-RELATED"/>
    <property type="match status" value="1"/>
</dbReference>
<organism evidence="2 3">
    <name type="scientific">Caligus rogercresseyi</name>
    <name type="common">Sea louse</name>
    <dbReference type="NCBI Taxonomy" id="217165"/>
    <lineage>
        <taxon>Eukaryota</taxon>
        <taxon>Metazoa</taxon>
        <taxon>Ecdysozoa</taxon>
        <taxon>Arthropoda</taxon>
        <taxon>Crustacea</taxon>
        <taxon>Multicrustacea</taxon>
        <taxon>Hexanauplia</taxon>
        <taxon>Copepoda</taxon>
        <taxon>Siphonostomatoida</taxon>
        <taxon>Caligidae</taxon>
        <taxon>Caligus</taxon>
    </lineage>
</organism>
<feature type="non-terminal residue" evidence="2">
    <location>
        <position position="1"/>
    </location>
</feature>
<sequence length="564" mass="64094">ALFRKEDPSQQRVILSTKIAETSVTLPDIMFEFSFDLVKNIGELCLSKISKTSAIQRAGRAGRVGPGLKDFEEFVSSNSPEIRCLPLDQSLLSLFNLGFSSPSSFNFIDPPDPVAVKVGISSLLSLDAILKPESSEDIYELTHLGSKMAKFNIDPRLAHLIVNTVEHQEKWIPEILVICGMVSSGGNVFYRYGNYEVADFQKLKFCHPSGDFITMLEAFKKKRTWAKRNYISSKALGSVRKFVNAIFLKSFGLFDINLGHLRNFEFSVNHESYDPILKLIYGSFKRSLAVFAGHYQTGYVSPVTSQRMVLHPSSSINKLGINYPTYICYDKVLTTNRTSIFHASMDEASLYTEIVKASLVERHDDYPRLGTKLIKSRIMRQFKRLDPELLQVTNFQKIYVNWDFGIVETYCHRVNREYYKRRVNRVIHEALESAKAERALLPLTGTKNSLNIGLGGIVHEIVIPGSFLSVKIGMYDFTPKEASDTVESIMKILGLRPNVRFLNPMRQNSCLKATKRQKGLQHHKHKIKQKNDSISLRFYLAVSSKLSSVITTLKTLWRAYWGKN</sequence>
<dbReference type="GO" id="GO:0004386">
    <property type="term" value="F:helicase activity"/>
    <property type="evidence" value="ECO:0007669"/>
    <property type="project" value="TreeGrafter"/>
</dbReference>
<evidence type="ECO:0000313" key="3">
    <source>
        <dbReference type="Proteomes" id="UP000595437"/>
    </source>
</evidence>
<accession>A0A7T8QW47</accession>
<evidence type="ECO:0000313" key="2">
    <source>
        <dbReference type="EMBL" id="QQP57246.1"/>
    </source>
</evidence>